<proteinExistence type="predicted"/>
<sequence>MENKQNPYSCQKRKREKNQKIPDIKHRKTRQNPLQ</sequence>
<feature type="compositionally biased region" description="Basic residues" evidence="1">
    <location>
        <begin position="25"/>
        <end position="35"/>
    </location>
</feature>
<accession>A0A2P2QQP4</accession>
<reference evidence="2" key="1">
    <citation type="submission" date="2018-02" db="EMBL/GenBank/DDBJ databases">
        <title>Rhizophora mucronata_Transcriptome.</title>
        <authorList>
            <person name="Meera S.P."/>
            <person name="Sreeshan A."/>
            <person name="Augustine A."/>
        </authorList>
    </citation>
    <scope>NUCLEOTIDE SEQUENCE</scope>
    <source>
        <tissue evidence="2">Leaf</tissue>
    </source>
</reference>
<protein>
    <submittedName>
        <fullName evidence="2">Uncharacterized protein</fullName>
    </submittedName>
</protein>
<feature type="region of interest" description="Disordered" evidence="1">
    <location>
        <begin position="1"/>
        <end position="35"/>
    </location>
</feature>
<evidence type="ECO:0000256" key="1">
    <source>
        <dbReference type="SAM" id="MobiDB-lite"/>
    </source>
</evidence>
<dbReference type="AlphaFoldDB" id="A0A2P2QQP4"/>
<dbReference type="EMBL" id="GGEC01088793">
    <property type="protein sequence ID" value="MBX69277.1"/>
    <property type="molecule type" value="Transcribed_RNA"/>
</dbReference>
<name>A0A2P2QQP4_RHIMU</name>
<evidence type="ECO:0000313" key="2">
    <source>
        <dbReference type="EMBL" id="MBX69277.1"/>
    </source>
</evidence>
<organism evidence="2">
    <name type="scientific">Rhizophora mucronata</name>
    <name type="common">Asiatic mangrove</name>
    <dbReference type="NCBI Taxonomy" id="61149"/>
    <lineage>
        <taxon>Eukaryota</taxon>
        <taxon>Viridiplantae</taxon>
        <taxon>Streptophyta</taxon>
        <taxon>Embryophyta</taxon>
        <taxon>Tracheophyta</taxon>
        <taxon>Spermatophyta</taxon>
        <taxon>Magnoliopsida</taxon>
        <taxon>eudicotyledons</taxon>
        <taxon>Gunneridae</taxon>
        <taxon>Pentapetalae</taxon>
        <taxon>rosids</taxon>
        <taxon>fabids</taxon>
        <taxon>Malpighiales</taxon>
        <taxon>Rhizophoraceae</taxon>
        <taxon>Rhizophora</taxon>
    </lineage>
</organism>